<accession>A0ACB9TWA3</accession>
<dbReference type="Proteomes" id="UP001056778">
    <property type="component" value="Chromosome 1"/>
</dbReference>
<organism evidence="1 2">
    <name type="scientific">Holotrichia oblita</name>
    <name type="common">Chafer beetle</name>
    <dbReference type="NCBI Taxonomy" id="644536"/>
    <lineage>
        <taxon>Eukaryota</taxon>
        <taxon>Metazoa</taxon>
        <taxon>Ecdysozoa</taxon>
        <taxon>Arthropoda</taxon>
        <taxon>Hexapoda</taxon>
        <taxon>Insecta</taxon>
        <taxon>Pterygota</taxon>
        <taxon>Neoptera</taxon>
        <taxon>Endopterygota</taxon>
        <taxon>Coleoptera</taxon>
        <taxon>Polyphaga</taxon>
        <taxon>Scarabaeiformia</taxon>
        <taxon>Scarabaeidae</taxon>
        <taxon>Melolonthinae</taxon>
        <taxon>Holotrichia</taxon>
    </lineage>
</organism>
<sequence length="269" mass="30844">MAKGRHVVTPTGRHCLSYDEESWKPTEDEKSNSKESSPDVCRTLETRQSKTKRVKNYLKKCKNALGSRSSTADITQVEYSSSSWYVENHLNEGEITEIVDEFEQVKTIDQCIDEKKRVAVIVEVKAPVSKRDEDGFFTKAESSESLRNSQCPRIEKSASPPLPDVQEMVEGYFEDEAAEEIIDGRDGINYGSRENTVNAVEDIYKDRDNAVEVLELLRMAYGEDGRKKMSVFSGHMSFKNVRDDDHRTGNQKWNYAREYLQTARCNMIR</sequence>
<dbReference type="EMBL" id="CM043015">
    <property type="protein sequence ID" value="KAI4471248.1"/>
    <property type="molecule type" value="Genomic_DNA"/>
</dbReference>
<keyword evidence="2" id="KW-1185">Reference proteome</keyword>
<protein>
    <submittedName>
        <fullName evidence="1">Uncharacterized protein</fullName>
    </submittedName>
</protein>
<reference evidence="1" key="1">
    <citation type="submission" date="2022-04" db="EMBL/GenBank/DDBJ databases">
        <title>Chromosome-scale genome assembly of Holotrichia oblita Faldermann.</title>
        <authorList>
            <person name="Rongchong L."/>
        </authorList>
    </citation>
    <scope>NUCLEOTIDE SEQUENCE</scope>
    <source>
        <strain evidence="1">81SQS9</strain>
    </source>
</reference>
<name>A0ACB9TWA3_HOLOL</name>
<comment type="caution">
    <text evidence="1">The sequence shown here is derived from an EMBL/GenBank/DDBJ whole genome shotgun (WGS) entry which is preliminary data.</text>
</comment>
<proteinExistence type="predicted"/>
<evidence type="ECO:0000313" key="2">
    <source>
        <dbReference type="Proteomes" id="UP001056778"/>
    </source>
</evidence>
<gene>
    <name evidence="1" type="ORF">MML48_1g14223</name>
</gene>
<evidence type="ECO:0000313" key="1">
    <source>
        <dbReference type="EMBL" id="KAI4471248.1"/>
    </source>
</evidence>